<comment type="caution">
    <text evidence="1">The sequence shown here is derived from an EMBL/GenBank/DDBJ whole genome shotgun (WGS) entry which is preliminary data.</text>
</comment>
<dbReference type="EMBL" id="QJPH01000331">
    <property type="protein sequence ID" value="PZN77750.1"/>
    <property type="molecule type" value="Genomic_DNA"/>
</dbReference>
<sequence length="109" mass="12057">MKVAVLSFQKTFIVPLLCVNAIKLNRHTGMDCRYPEHREVNLARPRWHMGSGIPCWNNGYCTGSRAHAWEPSSYKLLLALGMEAGASKAAFPSRSLGTSKTCIYCVIAV</sequence>
<accession>A0A2W4SRK9</accession>
<dbReference type="AlphaFoldDB" id="A0A2W4SRK9"/>
<reference evidence="1 2" key="1">
    <citation type="journal article" date="2018" name="Aquat. Microb. Ecol.">
        <title>Gammaproteobacterial methanotrophs dominate.</title>
        <authorList>
            <person name="Rissanen A.J."/>
            <person name="Saarenheimo J."/>
            <person name="Tiirola M."/>
            <person name="Peura S."/>
            <person name="Aalto S.L."/>
            <person name="Karvinen A."/>
            <person name="Nykanen H."/>
        </authorList>
    </citation>
    <scope>NUCLEOTIDE SEQUENCE [LARGE SCALE GENOMIC DNA]</scope>
    <source>
        <strain evidence="1">AMbin10</strain>
    </source>
</reference>
<evidence type="ECO:0000313" key="2">
    <source>
        <dbReference type="Proteomes" id="UP000249396"/>
    </source>
</evidence>
<protein>
    <submittedName>
        <fullName evidence="1">Uncharacterized protein</fullName>
    </submittedName>
</protein>
<evidence type="ECO:0000313" key="1">
    <source>
        <dbReference type="EMBL" id="PZN77750.1"/>
    </source>
</evidence>
<proteinExistence type="predicted"/>
<organism evidence="1 2">
    <name type="scientific">Candidatus Methylumidiphilus alinenensis</name>
    <dbReference type="NCBI Taxonomy" id="2202197"/>
    <lineage>
        <taxon>Bacteria</taxon>
        <taxon>Pseudomonadati</taxon>
        <taxon>Pseudomonadota</taxon>
        <taxon>Gammaproteobacteria</taxon>
        <taxon>Methylococcales</taxon>
        <taxon>Candidatus Methylumidiphilus</taxon>
    </lineage>
</organism>
<name>A0A2W4SRK9_9GAMM</name>
<gene>
    <name evidence="1" type="ORF">DM484_14105</name>
</gene>
<dbReference type="Proteomes" id="UP000249396">
    <property type="component" value="Unassembled WGS sequence"/>
</dbReference>